<comment type="similarity">
    <text evidence="1">Belongs to the UPF0213 family.</text>
</comment>
<evidence type="ECO:0000313" key="4">
    <source>
        <dbReference type="Proteomes" id="UP000229449"/>
    </source>
</evidence>
<evidence type="ECO:0000256" key="1">
    <source>
        <dbReference type="ARBA" id="ARBA00007435"/>
    </source>
</evidence>
<dbReference type="Gene3D" id="3.40.1440.10">
    <property type="entry name" value="GIY-YIG endonuclease"/>
    <property type="match status" value="1"/>
</dbReference>
<accession>A0A2M7RAT2</accession>
<protein>
    <submittedName>
        <fullName evidence="3">Excinuclease ABC subunit C</fullName>
    </submittedName>
</protein>
<dbReference type="InterPro" id="IPR050190">
    <property type="entry name" value="UPF0213_domain"/>
</dbReference>
<reference evidence="4" key="1">
    <citation type="submission" date="2017-09" db="EMBL/GenBank/DDBJ databases">
        <title>Depth-based differentiation of microbial function through sediment-hosted aquifers and enrichment of novel symbionts in the deep terrestrial subsurface.</title>
        <authorList>
            <person name="Probst A.J."/>
            <person name="Ladd B."/>
            <person name="Jarett J.K."/>
            <person name="Geller-Mcgrath D.E."/>
            <person name="Sieber C.M.K."/>
            <person name="Emerson J.B."/>
            <person name="Anantharaman K."/>
            <person name="Thomas B.C."/>
            <person name="Malmstrom R."/>
            <person name="Stieglmeier M."/>
            <person name="Klingl A."/>
            <person name="Woyke T."/>
            <person name="Ryan C.M."/>
            <person name="Banfield J.F."/>
        </authorList>
    </citation>
    <scope>NUCLEOTIDE SEQUENCE [LARGE SCALE GENOMIC DNA]</scope>
</reference>
<dbReference type="Pfam" id="PF01541">
    <property type="entry name" value="GIY-YIG"/>
    <property type="match status" value="1"/>
</dbReference>
<dbReference type="CDD" id="cd10449">
    <property type="entry name" value="GIY-YIG_SLX1_like"/>
    <property type="match status" value="1"/>
</dbReference>
<dbReference type="PROSITE" id="PS50164">
    <property type="entry name" value="GIY_YIG"/>
    <property type="match status" value="1"/>
</dbReference>
<dbReference type="AlphaFoldDB" id="A0A2M7RAT2"/>
<name>A0A2M7RAT2_9BACT</name>
<evidence type="ECO:0000313" key="3">
    <source>
        <dbReference type="EMBL" id="PIY93657.1"/>
    </source>
</evidence>
<dbReference type="PANTHER" id="PTHR34477:SF1">
    <property type="entry name" value="UPF0213 PROTEIN YHBQ"/>
    <property type="match status" value="1"/>
</dbReference>
<feature type="domain" description="GIY-YIG" evidence="2">
    <location>
        <begin position="1"/>
        <end position="78"/>
    </location>
</feature>
<comment type="caution">
    <text evidence="3">The sequence shown here is derived from an EMBL/GenBank/DDBJ whole genome shotgun (WGS) entry which is preliminary data.</text>
</comment>
<dbReference type="SUPFAM" id="SSF82771">
    <property type="entry name" value="GIY-YIG endonuclease"/>
    <property type="match status" value="1"/>
</dbReference>
<organism evidence="3 4">
    <name type="scientific">Candidatus Magasanikbacteria bacterium CG_4_10_14_0_8_um_filter_32_14</name>
    <dbReference type="NCBI Taxonomy" id="1974640"/>
    <lineage>
        <taxon>Bacteria</taxon>
        <taxon>Candidatus Magasanikiibacteriota</taxon>
    </lineage>
</organism>
<proteinExistence type="inferred from homology"/>
<gene>
    <name evidence="3" type="ORF">COY69_00515</name>
</gene>
<dbReference type="InterPro" id="IPR035901">
    <property type="entry name" value="GIY-YIG_endonuc_sf"/>
</dbReference>
<dbReference type="PANTHER" id="PTHR34477">
    <property type="entry name" value="UPF0213 PROTEIN YHBQ"/>
    <property type="match status" value="1"/>
</dbReference>
<dbReference type="InterPro" id="IPR000305">
    <property type="entry name" value="GIY-YIG_endonuc"/>
</dbReference>
<evidence type="ECO:0000259" key="2">
    <source>
        <dbReference type="PROSITE" id="PS50164"/>
    </source>
</evidence>
<dbReference type="SMART" id="SM00465">
    <property type="entry name" value="GIYc"/>
    <property type="match status" value="1"/>
</dbReference>
<sequence>MHYIYLLKSQKDNKYYIGFSSNLKKRFEQHITGKVTATKNRRPLELIYYEAYQTEYSARLREKKLKDFGSAYSALLKRINMVP</sequence>
<dbReference type="EMBL" id="PFMA01000013">
    <property type="protein sequence ID" value="PIY93657.1"/>
    <property type="molecule type" value="Genomic_DNA"/>
</dbReference>
<dbReference type="Proteomes" id="UP000229449">
    <property type="component" value="Unassembled WGS sequence"/>
</dbReference>